<dbReference type="CDD" id="cd00293">
    <property type="entry name" value="USP-like"/>
    <property type="match status" value="2"/>
</dbReference>
<gene>
    <name evidence="4" type="ORF">EO244_09455</name>
</gene>
<name>A0A4Q1JLB1_9BACT</name>
<dbReference type="Pfam" id="PF00582">
    <property type="entry name" value="Usp"/>
    <property type="match status" value="1"/>
</dbReference>
<evidence type="ECO:0000256" key="1">
    <source>
        <dbReference type="ARBA" id="ARBA00008791"/>
    </source>
</evidence>
<comment type="caution">
    <text evidence="4">The sequence shown here is derived from an EMBL/GenBank/DDBJ whole genome shotgun (WGS) entry which is preliminary data.</text>
</comment>
<dbReference type="Proteomes" id="UP000289703">
    <property type="component" value="Unassembled WGS sequence"/>
</dbReference>
<proteinExistence type="inferred from homology"/>
<dbReference type="InterPro" id="IPR006016">
    <property type="entry name" value="UspA"/>
</dbReference>
<dbReference type="EMBL" id="SAXA01000007">
    <property type="protein sequence ID" value="RXQ94498.1"/>
    <property type="molecule type" value="Genomic_DNA"/>
</dbReference>
<keyword evidence="5" id="KW-1185">Reference proteome</keyword>
<organism evidence="4 5">
    <name type="scientific">Ancylomarina salipaludis</name>
    <dbReference type="NCBI Taxonomy" id="2501299"/>
    <lineage>
        <taxon>Bacteria</taxon>
        <taxon>Pseudomonadati</taxon>
        <taxon>Bacteroidota</taxon>
        <taxon>Bacteroidia</taxon>
        <taxon>Marinilabiliales</taxon>
        <taxon>Marinifilaceae</taxon>
        <taxon>Ancylomarina</taxon>
    </lineage>
</organism>
<dbReference type="InterPro" id="IPR006015">
    <property type="entry name" value="Universal_stress_UspA"/>
</dbReference>
<dbReference type="RefSeq" id="WP_129254425.1">
    <property type="nucleotide sequence ID" value="NZ_SAXA01000007.1"/>
</dbReference>
<sequence length="375" mass="42466">MKDRIVTLATCSYTRAELLKSCLESEGVECFLKNINLLQSAIGSGVKLRIREEDLIKALQIIEDFNLSYVEKEQDNEGFDSLMVLNRIMVPVDFSDTTPRICDYAYNLAVKFHADILLFHTYFASAIETVPFSDSYTYNATVVEVLAEVEKNATKKINELKEYLSARVKKDKVEGVEVDVALSGGIASSEIINMAKTYKPDLLVMGSRGETAGTSNLLGSVVSSIIDSIHVPMLILSDKGENPDLDKIKEVMYATNFDRADFKAIATLKYIAAPFSMNLHCVHFEEDTEEYPLEEHRMGILKKYLKRTLGDDTIQCQVFKIEDKMKGIEDYVRDNNIGLIAIMARKHNLLERLFFGQMSRKLFVKTHMPILIFHP</sequence>
<evidence type="ECO:0000313" key="5">
    <source>
        <dbReference type="Proteomes" id="UP000289703"/>
    </source>
</evidence>
<dbReference type="AlphaFoldDB" id="A0A4Q1JLB1"/>
<dbReference type="OrthoDB" id="9788959at2"/>
<evidence type="ECO:0008006" key="6">
    <source>
        <dbReference type="Google" id="ProtNLM"/>
    </source>
</evidence>
<dbReference type="PANTHER" id="PTHR46268">
    <property type="entry name" value="STRESS RESPONSE PROTEIN NHAX"/>
    <property type="match status" value="1"/>
</dbReference>
<feature type="domain" description="DUF2007" evidence="3">
    <location>
        <begin position="15"/>
        <end position="65"/>
    </location>
</feature>
<dbReference type="PRINTS" id="PR01438">
    <property type="entry name" value="UNVRSLSTRESS"/>
</dbReference>
<feature type="domain" description="UspA" evidence="2">
    <location>
        <begin position="86"/>
        <end position="236"/>
    </location>
</feature>
<dbReference type="PANTHER" id="PTHR46268:SF6">
    <property type="entry name" value="UNIVERSAL STRESS PROTEIN UP12"/>
    <property type="match status" value="1"/>
</dbReference>
<protein>
    <recommendedName>
        <fullName evidence="6">Universal stress protein</fullName>
    </recommendedName>
</protein>
<reference evidence="4 5" key="1">
    <citation type="submission" date="2019-01" db="EMBL/GenBank/DDBJ databases">
        <title>Ancylomarina salipaludis sp. nov., isolated from a salt marsh.</title>
        <authorList>
            <person name="Yoon J.-H."/>
        </authorList>
    </citation>
    <scope>NUCLEOTIDE SEQUENCE [LARGE SCALE GENOMIC DNA]</scope>
    <source>
        <strain evidence="4 5">SHSM-M15</strain>
    </source>
</reference>
<dbReference type="Pfam" id="PF09413">
    <property type="entry name" value="DUF2007"/>
    <property type="match status" value="1"/>
</dbReference>
<dbReference type="InterPro" id="IPR018551">
    <property type="entry name" value="DUF2007"/>
</dbReference>
<evidence type="ECO:0000313" key="4">
    <source>
        <dbReference type="EMBL" id="RXQ94498.1"/>
    </source>
</evidence>
<comment type="similarity">
    <text evidence="1">Belongs to the universal stress protein A family.</text>
</comment>
<dbReference type="Gene3D" id="3.40.50.12370">
    <property type="match status" value="1"/>
</dbReference>
<evidence type="ECO:0000259" key="2">
    <source>
        <dbReference type="Pfam" id="PF00582"/>
    </source>
</evidence>
<evidence type="ECO:0000259" key="3">
    <source>
        <dbReference type="Pfam" id="PF09413"/>
    </source>
</evidence>
<dbReference type="SUPFAM" id="SSF52402">
    <property type="entry name" value="Adenine nucleotide alpha hydrolases-like"/>
    <property type="match status" value="2"/>
</dbReference>
<accession>A0A4Q1JLB1</accession>